<proteinExistence type="predicted"/>
<organism evidence="3 4">
    <name type="scientific">Maudiozyma saulgeensis</name>
    <dbReference type="NCBI Taxonomy" id="1789683"/>
    <lineage>
        <taxon>Eukaryota</taxon>
        <taxon>Fungi</taxon>
        <taxon>Dikarya</taxon>
        <taxon>Ascomycota</taxon>
        <taxon>Saccharomycotina</taxon>
        <taxon>Saccharomycetes</taxon>
        <taxon>Saccharomycetales</taxon>
        <taxon>Saccharomycetaceae</taxon>
        <taxon>Maudiozyma</taxon>
    </lineage>
</organism>
<dbReference type="Proteomes" id="UP000196158">
    <property type="component" value="Unassembled WGS sequence"/>
</dbReference>
<dbReference type="GO" id="GO:0000147">
    <property type="term" value="P:actin cortical patch assembly"/>
    <property type="evidence" value="ECO:0007669"/>
    <property type="project" value="TreeGrafter"/>
</dbReference>
<dbReference type="GO" id="GO:0030479">
    <property type="term" value="C:actin cortical patch"/>
    <property type="evidence" value="ECO:0007669"/>
    <property type="project" value="TreeGrafter"/>
</dbReference>
<evidence type="ECO:0000256" key="1">
    <source>
        <dbReference type="SAM" id="MobiDB-lite"/>
    </source>
</evidence>
<feature type="domain" description="SPIN90/Ldb17 leucine-rich" evidence="2">
    <location>
        <begin position="226"/>
        <end position="362"/>
    </location>
</feature>
<sequence length="489" mass="57095">MILDPATPKVNEYSNEESAEFWNCMDEILQLDHEKYNADRPAVINSNLVKYLKFATDSYREYINTDRDLYRMALTLVESLIFSDNIKFCLSKLLSLLNIDLLDMNMKFFISYILLFEAKRNLNSLDIMIEYQGFAVFYNTLYTQFAYLEKYSLENSYPSHKGDKEQELTDLDVKIIDEMKQISTVLMDLLYQMFKYCKCTITDIQIVDDFFVHFLMHSVRSDTTTDLFSNSEFKVLLALNEQYIVFAKDFKIENKVFKYVLNESVSKSFIELLLLKFNRSSDSSLQIMMCKILYLVLTTTKDNIAMDFFYLNDLNVFVDVLLRELQNISENQESLRNTFLRVLLPLIKNTELSKTHYRKDDLTELLYYLSSYDSFCTSDDISDEQKITVKLAFRILNEVEWLQPLSQNDGDPSMTSRSSSISINGMTFVNNNEREKGLYNVSTNDSIISIESLGKRKSRPPPPLPPTRKNVTPKRADVNDYLMGIRSVE</sequence>
<keyword evidence="4" id="KW-1185">Reference proteome</keyword>
<dbReference type="OrthoDB" id="445362at2759"/>
<dbReference type="AlphaFoldDB" id="A0A1X7QYK5"/>
<dbReference type="InterPro" id="IPR030125">
    <property type="entry name" value="SPIN90/Ldb17"/>
</dbReference>
<evidence type="ECO:0000259" key="2">
    <source>
        <dbReference type="Pfam" id="PF09431"/>
    </source>
</evidence>
<feature type="region of interest" description="Disordered" evidence="1">
    <location>
        <begin position="451"/>
        <end position="476"/>
    </location>
</feature>
<dbReference type="InterPro" id="IPR018556">
    <property type="entry name" value="SPIN90/Ldb17_LRD"/>
</dbReference>
<reference evidence="3 4" key="1">
    <citation type="submission" date="2017-04" db="EMBL/GenBank/DDBJ databases">
        <authorList>
            <person name="Afonso C.L."/>
            <person name="Miller P.J."/>
            <person name="Scott M.A."/>
            <person name="Spackman E."/>
            <person name="Goraichik I."/>
            <person name="Dimitrov K.M."/>
            <person name="Suarez D.L."/>
            <person name="Swayne D.E."/>
        </authorList>
    </citation>
    <scope>NUCLEOTIDE SEQUENCE [LARGE SCALE GENOMIC DNA]</scope>
</reference>
<gene>
    <name evidence="3" type="ORF">KASA_0Q07425G</name>
</gene>
<dbReference type="GO" id="GO:0071933">
    <property type="term" value="F:Arp2/3 complex binding"/>
    <property type="evidence" value="ECO:0007669"/>
    <property type="project" value="TreeGrafter"/>
</dbReference>
<dbReference type="Pfam" id="PF09431">
    <property type="entry name" value="SPIN90_LRD"/>
    <property type="match status" value="1"/>
</dbReference>
<dbReference type="GO" id="GO:0051666">
    <property type="term" value="P:actin cortical patch localization"/>
    <property type="evidence" value="ECO:0007669"/>
    <property type="project" value="TreeGrafter"/>
</dbReference>
<accession>A0A1X7QYK5</accession>
<dbReference type="PANTHER" id="PTHR13357">
    <property type="entry name" value="SH3 ADAPTER PROTEIN SPIN90 NCK INTERACTING PROTEIN WITH SH3 DOMAIN"/>
    <property type="match status" value="1"/>
</dbReference>
<dbReference type="PANTHER" id="PTHR13357:SF1">
    <property type="entry name" value="NCK-INTERACTING PROTEIN WITH SH3 DOMAIN"/>
    <property type="match status" value="1"/>
</dbReference>
<dbReference type="GO" id="GO:0006897">
    <property type="term" value="P:endocytosis"/>
    <property type="evidence" value="ECO:0007669"/>
    <property type="project" value="TreeGrafter"/>
</dbReference>
<name>A0A1X7QYK5_9SACH</name>
<dbReference type="STRING" id="1789683.A0A1X7QYK5"/>
<evidence type="ECO:0000313" key="3">
    <source>
        <dbReference type="EMBL" id="SMN18289.1"/>
    </source>
</evidence>
<evidence type="ECO:0000313" key="4">
    <source>
        <dbReference type="Proteomes" id="UP000196158"/>
    </source>
</evidence>
<protein>
    <submittedName>
        <fullName evidence="3">Similar to Saccharomyces cerevisiae YDL146W LDB17 Protein involved in the regulation of endocytosis</fullName>
    </submittedName>
</protein>
<dbReference type="EMBL" id="FXLY01000002">
    <property type="protein sequence ID" value="SMN18289.1"/>
    <property type="molecule type" value="Genomic_DNA"/>
</dbReference>